<dbReference type="EMBL" id="JAUOEL010000007">
    <property type="protein sequence ID" value="MDO5976127.1"/>
    <property type="molecule type" value="Genomic_DNA"/>
</dbReference>
<feature type="signal peptide" evidence="1">
    <location>
        <begin position="1"/>
        <end position="25"/>
    </location>
</feature>
<dbReference type="InterPro" id="IPR011044">
    <property type="entry name" value="Quino_amine_DH_bsu"/>
</dbReference>
<evidence type="ECO:0000256" key="1">
    <source>
        <dbReference type="SAM" id="SignalP"/>
    </source>
</evidence>
<protein>
    <recommendedName>
        <fullName evidence="4">DUF4374 domain-containing protein</fullName>
    </recommendedName>
</protein>
<name>A0ABT8WSF2_9FLAO</name>
<keyword evidence="1" id="KW-0732">Signal</keyword>
<gene>
    <name evidence="2" type="ORF">Q4Q40_18155</name>
</gene>
<dbReference type="Proteomes" id="UP001176806">
    <property type="component" value="Unassembled WGS sequence"/>
</dbReference>
<dbReference type="RefSeq" id="WP_303303389.1">
    <property type="nucleotide sequence ID" value="NZ_BAABDA010000004.1"/>
</dbReference>
<sequence>MKIINFKFLTTIALTVLFFFNCSNNDDTPNEGNETTTGYAFWLITDTSDSSGLILTSEEMLSGDINPTDESYNLIGAARTAGISYKGAIYNTSNNTGDSGIQKFTYEDNSLSDAGFISVGESAFIFEMISETAGYYTDSDRSRTAIQTFNPETMQRTGEIDIADKMAPYMTDDVVLTRLGSFMVASEGFLYTQVFFFNASGVHAFDKTYVAVIDTNTNEFVNMAEYNDYLYLGYDRKNTNFVTKADNGTIYLAAPIGIANEIGSKCIRINAGETDFDASWEVDFNEIIGEEGSFLLGGPAVSGDKLYVKLKSEGMAPDYSNFTNIDGEFYIIDINNTSVATKIEEIPSSGGQQYGNHGPTEIDGLIYFLVSSDTYQGYYTYNLTTGEVLEAITFEGGMPCQLVKINE</sequence>
<organism evidence="2 3">
    <name type="scientific">Flavivirga jejuensis</name>
    <dbReference type="NCBI Taxonomy" id="870487"/>
    <lineage>
        <taxon>Bacteria</taxon>
        <taxon>Pseudomonadati</taxon>
        <taxon>Bacteroidota</taxon>
        <taxon>Flavobacteriia</taxon>
        <taxon>Flavobacteriales</taxon>
        <taxon>Flavobacteriaceae</taxon>
        <taxon>Flavivirga</taxon>
    </lineage>
</organism>
<feature type="chain" id="PRO_5045487552" description="DUF4374 domain-containing protein" evidence="1">
    <location>
        <begin position="26"/>
        <end position="407"/>
    </location>
</feature>
<dbReference type="SUPFAM" id="SSF50969">
    <property type="entry name" value="YVTN repeat-like/Quinoprotein amine dehydrogenase"/>
    <property type="match status" value="1"/>
</dbReference>
<evidence type="ECO:0008006" key="4">
    <source>
        <dbReference type="Google" id="ProtNLM"/>
    </source>
</evidence>
<reference evidence="2" key="1">
    <citation type="submission" date="2023-07" db="EMBL/GenBank/DDBJ databases">
        <title>Two novel species in the genus Flavivirga.</title>
        <authorList>
            <person name="Kwon K."/>
        </authorList>
    </citation>
    <scope>NUCLEOTIDE SEQUENCE</scope>
    <source>
        <strain evidence="2">KACC 14158</strain>
    </source>
</reference>
<keyword evidence="3" id="KW-1185">Reference proteome</keyword>
<evidence type="ECO:0000313" key="2">
    <source>
        <dbReference type="EMBL" id="MDO5976127.1"/>
    </source>
</evidence>
<evidence type="ECO:0000313" key="3">
    <source>
        <dbReference type="Proteomes" id="UP001176806"/>
    </source>
</evidence>
<proteinExistence type="predicted"/>
<comment type="caution">
    <text evidence="2">The sequence shown here is derived from an EMBL/GenBank/DDBJ whole genome shotgun (WGS) entry which is preliminary data.</text>
</comment>
<accession>A0ABT8WSF2</accession>